<accession>A0A835EQS1</accession>
<dbReference type="EMBL" id="JACEFO010001764">
    <property type="protein sequence ID" value="KAF8707009.1"/>
    <property type="molecule type" value="Genomic_DNA"/>
</dbReference>
<feature type="compositionally biased region" description="Basic and acidic residues" evidence="1">
    <location>
        <begin position="19"/>
        <end position="30"/>
    </location>
</feature>
<dbReference type="Proteomes" id="UP000636709">
    <property type="component" value="Unassembled WGS sequence"/>
</dbReference>
<dbReference type="PANTHER" id="PTHR36138:SF9">
    <property type="match status" value="1"/>
</dbReference>
<proteinExistence type="predicted"/>
<sequence>MAEGGDLSNRRKRSRPSIKLKEEASESEASRMIKLKKEWCALLDRKTARIEAEAKALDAREKALQERVKARLAGAPIPPPPQCDLPSLLVPVVALPPPAGAGSSETNKKTKKKVVKRKVPQVHIDHMIRTLHDPYKADYHLNRLRNRNQELLEFFAELRALAEKKFEYRQSIIKQFYQKGYAEDYSETDDDEAEDDN</sequence>
<reference evidence="2" key="1">
    <citation type="submission" date="2020-07" db="EMBL/GenBank/DDBJ databases">
        <title>Genome sequence and genetic diversity analysis of an under-domesticated orphan crop, white fonio (Digitaria exilis).</title>
        <authorList>
            <person name="Bennetzen J.L."/>
            <person name="Chen S."/>
            <person name="Ma X."/>
            <person name="Wang X."/>
            <person name="Yssel A.E.J."/>
            <person name="Chaluvadi S.R."/>
            <person name="Johnson M."/>
            <person name="Gangashetty P."/>
            <person name="Hamidou F."/>
            <person name="Sanogo M.D."/>
            <person name="Zwaenepoel A."/>
            <person name="Wallace J."/>
            <person name="Van De Peer Y."/>
            <person name="Van Deynze A."/>
        </authorList>
    </citation>
    <scope>NUCLEOTIDE SEQUENCE</scope>
    <source>
        <tissue evidence="2">Leaves</tissue>
    </source>
</reference>
<keyword evidence="3" id="KW-1185">Reference proteome</keyword>
<dbReference type="AlphaFoldDB" id="A0A835EQS1"/>
<evidence type="ECO:0000313" key="3">
    <source>
        <dbReference type="Proteomes" id="UP000636709"/>
    </source>
</evidence>
<evidence type="ECO:0000256" key="1">
    <source>
        <dbReference type="SAM" id="MobiDB-lite"/>
    </source>
</evidence>
<gene>
    <name evidence="2" type="ORF">HU200_030536</name>
</gene>
<comment type="caution">
    <text evidence="2">The sequence shown here is derived from an EMBL/GenBank/DDBJ whole genome shotgun (WGS) entry which is preliminary data.</text>
</comment>
<feature type="region of interest" description="Disordered" evidence="1">
    <location>
        <begin position="1"/>
        <end position="30"/>
    </location>
</feature>
<organism evidence="2 3">
    <name type="scientific">Digitaria exilis</name>
    <dbReference type="NCBI Taxonomy" id="1010633"/>
    <lineage>
        <taxon>Eukaryota</taxon>
        <taxon>Viridiplantae</taxon>
        <taxon>Streptophyta</taxon>
        <taxon>Embryophyta</taxon>
        <taxon>Tracheophyta</taxon>
        <taxon>Spermatophyta</taxon>
        <taxon>Magnoliopsida</taxon>
        <taxon>Liliopsida</taxon>
        <taxon>Poales</taxon>
        <taxon>Poaceae</taxon>
        <taxon>PACMAD clade</taxon>
        <taxon>Panicoideae</taxon>
        <taxon>Panicodae</taxon>
        <taxon>Paniceae</taxon>
        <taxon>Anthephorinae</taxon>
        <taxon>Digitaria</taxon>
    </lineage>
</organism>
<dbReference type="PANTHER" id="PTHR36138">
    <property type="entry name" value="EXPRESSED PROTEIN-RELATED"/>
    <property type="match status" value="1"/>
</dbReference>
<name>A0A835EQS1_9POAL</name>
<evidence type="ECO:0000313" key="2">
    <source>
        <dbReference type="EMBL" id="KAF8707009.1"/>
    </source>
</evidence>
<protein>
    <submittedName>
        <fullName evidence="2">Uncharacterized protein</fullName>
    </submittedName>
</protein>